<dbReference type="Pfam" id="PF12625">
    <property type="entry name" value="Arabinose_bd"/>
    <property type="match status" value="1"/>
</dbReference>
<proteinExistence type="predicted"/>
<protein>
    <submittedName>
        <fullName evidence="5">AraC-type DNA-binding protein</fullName>
    </submittedName>
</protein>
<dbReference type="STRING" id="237610.BJP27_14430"/>
<feature type="domain" description="HTH araC/xylS-type" evidence="4">
    <location>
        <begin position="243"/>
        <end position="340"/>
    </location>
</feature>
<evidence type="ECO:0000259" key="4">
    <source>
        <dbReference type="PROSITE" id="PS01124"/>
    </source>
</evidence>
<keyword evidence="3" id="KW-0804">Transcription</keyword>
<keyword evidence="2 5" id="KW-0238">DNA-binding</keyword>
<dbReference type="InterPro" id="IPR018060">
    <property type="entry name" value="HTH_AraC"/>
</dbReference>
<dbReference type="SUPFAM" id="SSF46689">
    <property type="entry name" value="Homeodomain-like"/>
    <property type="match status" value="1"/>
</dbReference>
<sequence>MPDPVDPRFSRASAPPQVSRLLLRVAADRHADVERLCRGLGFTAADVQRPGFRLSHRQGYLLVRRCLAQLGDDGLGLAVGARQTSVSLGLVGLGMQACATLGAALELGLHYQQQAGAMLDYGLEQGAAAVRLVLTPRFHEPAVTAFYMEEGLASVLGVARHLAGTRLPPRALSLDYPAPPHGERYAALFECPVRFAAPVTAIEFDPAWLDLPLATRDDAVAAEVIELLGATAGYDPLRTDLVEGLQREIRKRLDAPPTLAQLAAPLNLSERTLRRRLEAAGTHYQALVDEARRDRALTLLGRADLALAEVAFQTGFGDLRNFRRAFRRWTGLAPQEARRRLRTRVEEGD</sequence>
<dbReference type="GO" id="GO:0003700">
    <property type="term" value="F:DNA-binding transcription factor activity"/>
    <property type="evidence" value="ECO:0007669"/>
    <property type="project" value="InterPro"/>
</dbReference>
<evidence type="ECO:0000313" key="5">
    <source>
        <dbReference type="EMBL" id="SCZ25532.1"/>
    </source>
</evidence>
<reference evidence="6" key="1">
    <citation type="submission" date="2016-10" db="EMBL/GenBank/DDBJ databases">
        <authorList>
            <person name="de Groot N.N."/>
        </authorList>
    </citation>
    <scope>NUCLEOTIDE SEQUENCE [LARGE SCALE GENOMIC DNA]</scope>
    <source>
        <strain evidence="6">DSM 15758</strain>
    </source>
</reference>
<dbReference type="AlphaFoldDB" id="A0A1G5MKC0"/>
<organism evidence="5 6">
    <name type="scientific">Pseudomonas oryzihabitans</name>
    <dbReference type="NCBI Taxonomy" id="47885"/>
    <lineage>
        <taxon>Bacteria</taxon>
        <taxon>Pseudomonadati</taxon>
        <taxon>Pseudomonadota</taxon>
        <taxon>Gammaproteobacteria</taxon>
        <taxon>Pseudomonadales</taxon>
        <taxon>Pseudomonadaceae</taxon>
        <taxon>Pseudomonas</taxon>
    </lineage>
</organism>
<dbReference type="EMBL" id="FMWB01000002">
    <property type="protein sequence ID" value="SCZ25532.1"/>
    <property type="molecule type" value="Genomic_DNA"/>
</dbReference>
<comment type="caution">
    <text evidence="5">The sequence shown here is derived from an EMBL/GenBank/DDBJ whole genome shotgun (WGS) entry which is preliminary data.</text>
</comment>
<dbReference type="RefSeq" id="WP_074583369.1">
    <property type="nucleotide sequence ID" value="NZ_FMWB01000002.1"/>
</dbReference>
<keyword evidence="1" id="KW-0805">Transcription regulation</keyword>
<evidence type="ECO:0000256" key="3">
    <source>
        <dbReference type="ARBA" id="ARBA00023163"/>
    </source>
</evidence>
<name>A0A1G5MKC0_9PSED</name>
<dbReference type="Proteomes" id="UP000183046">
    <property type="component" value="Unassembled WGS sequence"/>
</dbReference>
<dbReference type="PROSITE" id="PS01124">
    <property type="entry name" value="HTH_ARAC_FAMILY_2"/>
    <property type="match status" value="1"/>
</dbReference>
<dbReference type="InterPro" id="IPR032687">
    <property type="entry name" value="AraC-type_N"/>
</dbReference>
<gene>
    <name evidence="5" type="ORF">SAMN05216279_102194</name>
</gene>
<evidence type="ECO:0000256" key="1">
    <source>
        <dbReference type="ARBA" id="ARBA00023015"/>
    </source>
</evidence>
<dbReference type="InterPro" id="IPR009057">
    <property type="entry name" value="Homeodomain-like_sf"/>
</dbReference>
<evidence type="ECO:0000313" key="6">
    <source>
        <dbReference type="Proteomes" id="UP000183046"/>
    </source>
</evidence>
<dbReference type="PANTHER" id="PTHR47894">
    <property type="entry name" value="HTH-TYPE TRANSCRIPTIONAL REGULATOR GADX"/>
    <property type="match status" value="1"/>
</dbReference>
<dbReference type="Gene3D" id="1.10.10.60">
    <property type="entry name" value="Homeodomain-like"/>
    <property type="match status" value="1"/>
</dbReference>
<dbReference type="GO" id="GO:0005829">
    <property type="term" value="C:cytosol"/>
    <property type="evidence" value="ECO:0007669"/>
    <property type="project" value="TreeGrafter"/>
</dbReference>
<accession>A0A1G5MKC0</accession>
<dbReference type="Pfam" id="PF12833">
    <property type="entry name" value="HTH_18"/>
    <property type="match status" value="1"/>
</dbReference>
<dbReference type="SMART" id="SM00342">
    <property type="entry name" value="HTH_ARAC"/>
    <property type="match status" value="1"/>
</dbReference>
<dbReference type="PANTHER" id="PTHR47894:SF1">
    <property type="entry name" value="HTH-TYPE TRANSCRIPTIONAL REGULATOR VQSM"/>
    <property type="match status" value="1"/>
</dbReference>
<dbReference type="GO" id="GO:0000976">
    <property type="term" value="F:transcription cis-regulatory region binding"/>
    <property type="evidence" value="ECO:0007669"/>
    <property type="project" value="TreeGrafter"/>
</dbReference>
<evidence type="ECO:0000256" key="2">
    <source>
        <dbReference type="ARBA" id="ARBA00023125"/>
    </source>
</evidence>
<dbReference type="OrthoDB" id="5582699at2"/>